<feature type="domain" description="RNA polymerase sigma factor 70 region 4 type 2" evidence="7">
    <location>
        <begin position="117"/>
        <end position="169"/>
    </location>
</feature>
<dbReference type="InterPro" id="IPR013324">
    <property type="entry name" value="RNA_pol_sigma_r3/r4-like"/>
</dbReference>
<evidence type="ECO:0000259" key="7">
    <source>
        <dbReference type="Pfam" id="PF08281"/>
    </source>
</evidence>
<keyword evidence="2" id="KW-0805">Transcription regulation</keyword>
<dbReference type="Pfam" id="PF08281">
    <property type="entry name" value="Sigma70_r4_2"/>
    <property type="match status" value="1"/>
</dbReference>
<dbReference type="SUPFAM" id="SSF88946">
    <property type="entry name" value="Sigma2 domain of RNA polymerase sigma factors"/>
    <property type="match status" value="1"/>
</dbReference>
<name>A0A6I1MLC2_9CLOT</name>
<dbReference type="NCBIfam" id="TIGR02937">
    <property type="entry name" value="sigma70-ECF"/>
    <property type="match status" value="1"/>
</dbReference>
<dbReference type="EMBL" id="WHJC01000108">
    <property type="protein sequence ID" value="MPQ43810.1"/>
    <property type="molecule type" value="Genomic_DNA"/>
</dbReference>
<sequence>MNKEKFIKELKKGNSTALDYVFEQYGNLIFKVAYSILNNRQLSEECVNDVLLKVWNNINNFNGDHNKFKTWIIVISKYTAIDRLRKEKKYKNVIELEQYSTHVNSIEDYLENKICREEILSEVNKFDKENKEIFIRRFFLSYSVRDISKIIGISENAVSNRIRRCKEKLVTKLKGEVI</sequence>
<evidence type="ECO:0000256" key="1">
    <source>
        <dbReference type="ARBA" id="ARBA00010641"/>
    </source>
</evidence>
<dbReference type="GO" id="GO:0003677">
    <property type="term" value="F:DNA binding"/>
    <property type="evidence" value="ECO:0007669"/>
    <property type="project" value="UniProtKB-KW"/>
</dbReference>
<organism evidence="8 9">
    <name type="scientific">Clostridium tarantellae</name>
    <dbReference type="NCBI Taxonomy" id="39493"/>
    <lineage>
        <taxon>Bacteria</taxon>
        <taxon>Bacillati</taxon>
        <taxon>Bacillota</taxon>
        <taxon>Clostridia</taxon>
        <taxon>Eubacteriales</taxon>
        <taxon>Clostridiaceae</taxon>
        <taxon>Clostridium</taxon>
    </lineage>
</organism>
<dbReference type="Gene3D" id="1.10.10.10">
    <property type="entry name" value="Winged helix-like DNA-binding domain superfamily/Winged helix DNA-binding domain"/>
    <property type="match status" value="1"/>
</dbReference>
<keyword evidence="4" id="KW-0238">DNA-binding</keyword>
<keyword evidence="9" id="KW-1185">Reference proteome</keyword>
<accession>A0A6I1MLC2</accession>
<dbReference type="Proteomes" id="UP000430345">
    <property type="component" value="Unassembled WGS sequence"/>
</dbReference>
<dbReference type="PANTHER" id="PTHR43133:SF8">
    <property type="entry name" value="RNA POLYMERASE SIGMA FACTOR HI_1459-RELATED"/>
    <property type="match status" value="1"/>
</dbReference>
<keyword evidence="3" id="KW-0731">Sigma factor</keyword>
<dbReference type="InterPro" id="IPR007627">
    <property type="entry name" value="RNA_pol_sigma70_r2"/>
</dbReference>
<evidence type="ECO:0000256" key="5">
    <source>
        <dbReference type="ARBA" id="ARBA00023163"/>
    </source>
</evidence>
<dbReference type="Pfam" id="PF04542">
    <property type="entry name" value="Sigma70_r2"/>
    <property type="match status" value="1"/>
</dbReference>
<dbReference type="GO" id="GO:0006352">
    <property type="term" value="P:DNA-templated transcription initiation"/>
    <property type="evidence" value="ECO:0007669"/>
    <property type="project" value="InterPro"/>
</dbReference>
<dbReference type="InterPro" id="IPR014284">
    <property type="entry name" value="RNA_pol_sigma-70_dom"/>
</dbReference>
<protein>
    <submittedName>
        <fullName evidence="8">Sigma-70 family RNA polymerase sigma factor</fullName>
    </submittedName>
</protein>
<evidence type="ECO:0000259" key="6">
    <source>
        <dbReference type="Pfam" id="PF04542"/>
    </source>
</evidence>
<dbReference type="InterPro" id="IPR013249">
    <property type="entry name" value="RNA_pol_sigma70_r4_t2"/>
</dbReference>
<proteinExistence type="inferred from homology"/>
<dbReference type="GO" id="GO:0016987">
    <property type="term" value="F:sigma factor activity"/>
    <property type="evidence" value="ECO:0007669"/>
    <property type="project" value="UniProtKB-KW"/>
</dbReference>
<reference evidence="8 9" key="1">
    <citation type="submission" date="2019-10" db="EMBL/GenBank/DDBJ databases">
        <title>The Genome Sequence of Clostridium tarantellae Isolated from Fish Brain.</title>
        <authorList>
            <person name="Bano L."/>
            <person name="Kiel M."/>
            <person name="Sales G."/>
            <person name="Doxey A.C."/>
            <person name="Mansfield M.J."/>
            <person name="Schiavone M."/>
            <person name="Rossetto O."/>
            <person name="Pirazzini M."/>
            <person name="Dobrindt U."/>
            <person name="Montecucco C."/>
        </authorList>
    </citation>
    <scope>NUCLEOTIDE SEQUENCE [LARGE SCALE GENOMIC DNA]</scope>
    <source>
        <strain evidence="8 9">DSM 3997</strain>
    </source>
</reference>
<evidence type="ECO:0000256" key="2">
    <source>
        <dbReference type="ARBA" id="ARBA00023015"/>
    </source>
</evidence>
<evidence type="ECO:0000313" key="9">
    <source>
        <dbReference type="Proteomes" id="UP000430345"/>
    </source>
</evidence>
<dbReference type="AlphaFoldDB" id="A0A6I1MLC2"/>
<dbReference type="RefSeq" id="WP_152889661.1">
    <property type="nucleotide sequence ID" value="NZ_WHJC01000108.1"/>
</dbReference>
<dbReference type="SUPFAM" id="SSF88659">
    <property type="entry name" value="Sigma3 and sigma4 domains of RNA polymerase sigma factors"/>
    <property type="match status" value="1"/>
</dbReference>
<keyword evidence="5" id="KW-0804">Transcription</keyword>
<dbReference type="Gene3D" id="1.10.1740.10">
    <property type="match status" value="1"/>
</dbReference>
<evidence type="ECO:0000256" key="3">
    <source>
        <dbReference type="ARBA" id="ARBA00023082"/>
    </source>
</evidence>
<evidence type="ECO:0000256" key="4">
    <source>
        <dbReference type="ARBA" id="ARBA00023125"/>
    </source>
</evidence>
<evidence type="ECO:0000313" key="8">
    <source>
        <dbReference type="EMBL" id="MPQ43810.1"/>
    </source>
</evidence>
<comment type="similarity">
    <text evidence="1">Belongs to the sigma-70 factor family. ECF subfamily.</text>
</comment>
<dbReference type="InterPro" id="IPR039425">
    <property type="entry name" value="RNA_pol_sigma-70-like"/>
</dbReference>
<feature type="domain" description="RNA polymerase sigma-70 region 2" evidence="6">
    <location>
        <begin position="22"/>
        <end position="89"/>
    </location>
</feature>
<dbReference type="OrthoDB" id="2678696at2"/>
<comment type="caution">
    <text evidence="8">The sequence shown here is derived from an EMBL/GenBank/DDBJ whole genome shotgun (WGS) entry which is preliminary data.</text>
</comment>
<dbReference type="InterPro" id="IPR036388">
    <property type="entry name" value="WH-like_DNA-bd_sf"/>
</dbReference>
<dbReference type="PANTHER" id="PTHR43133">
    <property type="entry name" value="RNA POLYMERASE ECF-TYPE SIGMA FACTO"/>
    <property type="match status" value="1"/>
</dbReference>
<gene>
    <name evidence="8" type="ORF">GBZ86_08570</name>
</gene>
<dbReference type="InterPro" id="IPR013325">
    <property type="entry name" value="RNA_pol_sigma_r2"/>
</dbReference>